<dbReference type="GO" id="GO:0004674">
    <property type="term" value="F:protein serine/threonine kinase activity"/>
    <property type="evidence" value="ECO:0007669"/>
    <property type="project" value="TreeGrafter"/>
</dbReference>
<dbReference type="GO" id="GO:0005524">
    <property type="term" value="F:ATP binding"/>
    <property type="evidence" value="ECO:0007669"/>
    <property type="project" value="InterPro"/>
</dbReference>
<dbReference type="InterPro" id="IPR001611">
    <property type="entry name" value="Leu-rich_rpt"/>
</dbReference>
<dbReference type="Gene3D" id="3.80.10.10">
    <property type="entry name" value="Ribonuclease Inhibitor"/>
    <property type="match status" value="2"/>
</dbReference>
<evidence type="ECO:0000256" key="1">
    <source>
        <dbReference type="ARBA" id="ARBA00022614"/>
    </source>
</evidence>
<name>A0A8K1FHB2_PYTOL</name>
<feature type="compositionally biased region" description="Low complexity" evidence="3">
    <location>
        <begin position="1017"/>
        <end position="1031"/>
    </location>
</feature>
<gene>
    <name evidence="6" type="ORF">Poli38472_002661</name>
</gene>
<sequence length="1073" mass="118915">MPAMGSFLLCDSPSRSQEYPSYAHGRALLYSKGHVVSSTDDSDRATLGLSETLLVMMMRLSVLAVVFGVAVKPIVLVDAASFACPLDVPAATLSMACSLACPDTFMPCLYHTKAVDCVDDKEKTNLCVAGSGGCAVECLLPLSGVKNDSWNLMITDESEYKLDVSARKSADPSFRLLKRSTDEITTIRDLVFPPTAKNIVITGNALPILDKAVDYPVIYHGYTLNVNLTDFTFLQNATSATTLIMENLNLSTLAAIPTLPQLETLQLGNSLLNAVPTNLTTLKSLKRLDLGLNTILRIADNSLPTSLVDLCLQDCALDRLPTDIMRMPALKKLDLSGNRFPLPAEGTLPLQIEHFVFWGLYHKRLPPDLPKMTQLKKIEIGWNDFSNASTLSLLPQSIEELHLIDVLLTELPSSLSKLPKLTWMEAGLNNLKNISRGTLPPTLRFLNLSVNYLSSIEEFALPSSLGTLDLAVNTLTAASLPQSLVNLSQLTHLYLHENQFERVPPILFLLPHLQVLTLHRNPNMSMATDKVTFNTMQLAFLSTLKTFTIDQTALETRCKTPVPIAHTNYTVCHSDDTSIKRDSNSTAKATPVKGMGTMLIVGIGVALGGLLAILIGAVHWKKRRAAQQNAIDPRYTDGKDSLDGLLISKDDERDLDAVLDKSHATAYMAMHTTITKTTIHKTSQSSDPKPTKMASIWDDEELLQKRLDMQMIQDVELLASGIDAEVWLANYMGSQVAVKRLKKYTSSRGGDTDYDSSSGLSTQQRSAIQRFVHEIKLHMRLEHPRIVSFMGVAWTMEDDLQAVVEYLPQGDLRTYLTSCQGNIMIERFDEDDGTHHWDDRTFQLAIEIAEALVYLHSLTPAVLHRDLKSRNVLIDDAFHAKVSDFGVSRYALDEDDDTEDTKQWLMTTGVGTARWTAPEVLMGQHARYTTAVDVYSFGVILSELDTWDVPFSEIADLPETAILTQICNGERQPRFRRSSPEPIVRLGRQCLSLDPSKRPTAIEIAYSLRQCHSMVSSTSQQWTKTTTTTRTSRSEGKGKRVTKTTTRTVVKKEEQTRGSEVDSVSSSLMEFDL</sequence>
<dbReference type="InterPro" id="IPR000719">
    <property type="entry name" value="Prot_kinase_dom"/>
</dbReference>
<dbReference type="SUPFAM" id="SSF56112">
    <property type="entry name" value="Protein kinase-like (PK-like)"/>
    <property type="match status" value="1"/>
</dbReference>
<dbReference type="Gene3D" id="1.10.510.10">
    <property type="entry name" value="Transferase(Phosphotransferase) domain 1"/>
    <property type="match status" value="1"/>
</dbReference>
<reference evidence="6" key="1">
    <citation type="submission" date="2019-03" db="EMBL/GenBank/DDBJ databases">
        <title>Long read genome sequence of the mycoparasitic Pythium oligandrum ATCC 38472 isolated from sugarbeet rhizosphere.</title>
        <authorList>
            <person name="Gaulin E."/>
        </authorList>
    </citation>
    <scope>NUCLEOTIDE SEQUENCE</scope>
    <source>
        <strain evidence="6">ATCC 38472_TT</strain>
    </source>
</reference>
<dbReference type="PROSITE" id="PS51450">
    <property type="entry name" value="LRR"/>
    <property type="match status" value="2"/>
</dbReference>
<proteinExistence type="predicted"/>
<accession>A0A8K1FHB2</accession>
<protein>
    <recommendedName>
        <fullName evidence="5">Protein kinase domain-containing protein</fullName>
    </recommendedName>
</protein>
<keyword evidence="4" id="KW-0472">Membrane</keyword>
<keyword evidence="4" id="KW-1133">Transmembrane helix</keyword>
<dbReference type="InterPro" id="IPR051681">
    <property type="entry name" value="Ser/Thr_Kinases-Pseudokinases"/>
</dbReference>
<dbReference type="EMBL" id="SPLM01000072">
    <property type="protein sequence ID" value="TMW63720.1"/>
    <property type="molecule type" value="Genomic_DNA"/>
</dbReference>
<dbReference type="InterPro" id="IPR001245">
    <property type="entry name" value="Ser-Thr/Tyr_kinase_cat_dom"/>
</dbReference>
<keyword evidence="7" id="KW-1185">Reference proteome</keyword>
<dbReference type="AlphaFoldDB" id="A0A8K1FHB2"/>
<dbReference type="PANTHER" id="PTHR44329">
    <property type="entry name" value="SERINE/THREONINE-PROTEIN KINASE TNNI3K-RELATED"/>
    <property type="match status" value="1"/>
</dbReference>
<evidence type="ECO:0000313" key="6">
    <source>
        <dbReference type="EMBL" id="TMW63720.1"/>
    </source>
</evidence>
<dbReference type="InterPro" id="IPR032675">
    <property type="entry name" value="LRR_dom_sf"/>
</dbReference>
<keyword evidence="2" id="KW-0677">Repeat</keyword>
<dbReference type="InterPro" id="IPR008271">
    <property type="entry name" value="Ser/Thr_kinase_AS"/>
</dbReference>
<dbReference type="InterPro" id="IPR003591">
    <property type="entry name" value="Leu-rich_rpt_typical-subtyp"/>
</dbReference>
<dbReference type="InterPro" id="IPR011009">
    <property type="entry name" value="Kinase-like_dom_sf"/>
</dbReference>
<evidence type="ECO:0000256" key="4">
    <source>
        <dbReference type="SAM" id="Phobius"/>
    </source>
</evidence>
<evidence type="ECO:0000259" key="5">
    <source>
        <dbReference type="PROSITE" id="PS50011"/>
    </source>
</evidence>
<dbReference type="SMART" id="SM00369">
    <property type="entry name" value="LRR_TYP"/>
    <property type="match status" value="5"/>
</dbReference>
<dbReference type="PANTHER" id="PTHR44329:SF214">
    <property type="entry name" value="PROTEIN KINASE DOMAIN-CONTAINING PROTEIN"/>
    <property type="match status" value="1"/>
</dbReference>
<evidence type="ECO:0000313" key="7">
    <source>
        <dbReference type="Proteomes" id="UP000794436"/>
    </source>
</evidence>
<comment type="caution">
    <text evidence="6">The sequence shown here is derived from an EMBL/GenBank/DDBJ whole genome shotgun (WGS) entry which is preliminary data.</text>
</comment>
<keyword evidence="4" id="KW-0812">Transmembrane</keyword>
<dbReference type="Pfam" id="PF07714">
    <property type="entry name" value="PK_Tyr_Ser-Thr"/>
    <property type="match status" value="1"/>
</dbReference>
<evidence type="ECO:0000256" key="2">
    <source>
        <dbReference type="ARBA" id="ARBA00022737"/>
    </source>
</evidence>
<feature type="transmembrane region" description="Helical" evidence="4">
    <location>
        <begin position="598"/>
        <end position="620"/>
    </location>
</feature>
<organism evidence="6 7">
    <name type="scientific">Pythium oligandrum</name>
    <name type="common">Mycoparasitic fungus</name>
    <dbReference type="NCBI Taxonomy" id="41045"/>
    <lineage>
        <taxon>Eukaryota</taxon>
        <taxon>Sar</taxon>
        <taxon>Stramenopiles</taxon>
        <taxon>Oomycota</taxon>
        <taxon>Peronosporomycetes</taxon>
        <taxon>Pythiales</taxon>
        <taxon>Pythiaceae</taxon>
        <taxon>Pythium</taxon>
    </lineage>
</organism>
<feature type="compositionally biased region" description="Polar residues" evidence="3">
    <location>
        <begin position="1062"/>
        <end position="1073"/>
    </location>
</feature>
<dbReference type="PROSITE" id="PS50011">
    <property type="entry name" value="PROTEIN_KINASE_DOM"/>
    <property type="match status" value="1"/>
</dbReference>
<keyword evidence="1" id="KW-0433">Leucine-rich repeat</keyword>
<feature type="compositionally biased region" description="Basic and acidic residues" evidence="3">
    <location>
        <begin position="1050"/>
        <end position="1060"/>
    </location>
</feature>
<dbReference type="OrthoDB" id="660555at2759"/>
<feature type="domain" description="Protein kinase" evidence="5">
    <location>
        <begin position="712"/>
        <end position="1015"/>
    </location>
</feature>
<feature type="region of interest" description="Disordered" evidence="3">
    <location>
        <begin position="1017"/>
        <end position="1073"/>
    </location>
</feature>
<dbReference type="PROSITE" id="PS00108">
    <property type="entry name" value="PROTEIN_KINASE_ST"/>
    <property type="match status" value="1"/>
</dbReference>
<dbReference type="SUPFAM" id="SSF52058">
    <property type="entry name" value="L domain-like"/>
    <property type="match status" value="1"/>
</dbReference>
<dbReference type="SMART" id="SM00220">
    <property type="entry name" value="S_TKc"/>
    <property type="match status" value="1"/>
</dbReference>
<evidence type="ECO:0000256" key="3">
    <source>
        <dbReference type="SAM" id="MobiDB-lite"/>
    </source>
</evidence>
<dbReference type="Proteomes" id="UP000794436">
    <property type="component" value="Unassembled WGS sequence"/>
</dbReference>